<dbReference type="Ensembl" id="ENSMODT00000040207.2">
    <property type="protein sequence ID" value="ENSMODP00000038607.2"/>
    <property type="gene ID" value="ENSMODG00000025760.2"/>
</dbReference>
<dbReference type="InterPro" id="IPR002345">
    <property type="entry name" value="Lipocalin"/>
</dbReference>
<comment type="similarity">
    <text evidence="1 3">Belongs to the calycin superfamily. Lipocalin family.</text>
</comment>
<dbReference type="PRINTS" id="PR00179">
    <property type="entry name" value="LIPOCALIN"/>
</dbReference>
<dbReference type="Pfam" id="PF00061">
    <property type="entry name" value="Lipocalin"/>
    <property type="match status" value="1"/>
</dbReference>
<keyword evidence="4" id="KW-0732">Signal</keyword>
<dbReference type="InterPro" id="IPR000566">
    <property type="entry name" value="Lipocln_cytosolic_FA-bd_dom"/>
</dbReference>
<evidence type="ECO:0000256" key="2">
    <source>
        <dbReference type="ARBA" id="ARBA00022743"/>
    </source>
</evidence>
<dbReference type="PROSITE" id="PS00213">
    <property type="entry name" value="LIPOCALIN"/>
    <property type="match status" value="1"/>
</dbReference>
<dbReference type="GeneTree" id="ENSGT01050000244868"/>
<keyword evidence="7" id="KW-1185">Reference proteome</keyword>
<organism evidence="6 7">
    <name type="scientific">Monodelphis domestica</name>
    <name type="common">Gray short-tailed opossum</name>
    <dbReference type="NCBI Taxonomy" id="13616"/>
    <lineage>
        <taxon>Eukaryota</taxon>
        <taxon>Metazoa</taxon>
        <taxon>Chordata</taxon>
        <taxon>Craniata</taxon>
        <taxon>Vertebrata</taxon>
        <taxon>Euteleostomi</taxon>
        <taxon>Mammalia</taxon>
        <taxon>Metatheria</taxon>
        <taxon>Didelphimorphia</taxon>
        <taxon>Didelphidae</taxon>
        <taxon>Monodelphis</taxon>
    </lineage>
</organism>
<accession>F7G3K6</accession>
<dbReference type="Proteomes" id="UP000002280">
    <property type="component" value="Chromosome 1"/>
</dbReference>
<dbReference type="HOGENOM" id="CLU_130468_0_0_1"/>
<dbReference type="Gene3D" id="2.40.128.20">
    <property type="match status" value="1"/>
</dbReference>
<reference evidence="6" key="3">
    <citation type="submission" date="2025-09" db="UniProtKB">
        <authorList>
            <consortium name="Ensembl"/>
        </authorList>
    </citation>
    <scope>IDENTIFICATION</scope>
</reference>
<feature type="domain" description="Lipocalin/cytosolic fatty-acid binding" evidence="5">
    <location>
        <begin position="41"/>
        <end position="175"/>
    </location>
</feature>
<sequence>RKGQRMRATLMMTLLVPVLATQTQAEIPKNLENFSLEKFTGIWYVLAIATEAKKYLLRERKIGAVVVQALKKGQLKIMYAHDRPQGCQLYNIILKEDLKKSMFRNTVKGIRDFRVLSTDYWVYAVVYIKGGKAGYYYNNVLLCSREKMVKIEMLQEFIKMCQTVGLICNKTIFLKQDATCAHTIIPVSCDSTVFWLLPIRCF</sequence>
<dbReference type="eggNOG" id="ENOG502TF09">
    <property type="taxonomic scope" value="Eukaryota"/>
</dbReference>
<reference evidence="6 7" key="1">
    <citation type="journal article" date="2007" name="Nature">
        <title>Genome of the marsupial Monodelphis domestica reveals innovation in non-coding sequences.</title>
        <authorList>
            <person name="Mikkelsen T.S."/>
            <person name="Wakefield M.J."/>
            <person name="Aken B."/>
            <person name="Amemiya C.T."/>
            <person name="Chang J.L."/>
            <person name="Duke S."/>
            <person name="Garber M."/>
            <person name="Gentles A.J."/>
            <person name="Goodstadt L."/>
            <person name="Heger A."/>
            <person name="Jurka J."/>
            <person name="Kamal M."/>
            <person name="Mauceli E."/>
            <person name="Searle S.M."/>
            <person name="Sharpe T."/>
            <person name="Baker M.L."/>
            <person name="Batzer M.A."/>
            <person name="Benos P.V."/>
            <person name="Belov K."/>
            <person name="Clamp M."/>
            <person name="Cook A."/>
            <person name="Cuff J."/>
            <person name="Das R."/>
            <person name="Davidow L."/>
            <person name="Deakin J.E."/>
            <person name="Fazzari M.J."/>
            <person name="Glass J.L."/>
            <person name="Grabherr M."/>
            <person name="Greally J.M."/>
            <person name="Gu W."/>
            <person name="Hore T.A."/>
            <person name="Huttley G.A."/>
            <person name="Kleber M."/>
            <person name="Jirtle R.L."/>
            <person name="Koina E."/>
            <person name="Lee J.T."/>
            <person name="Mahony S."/>
            <person name="Marra M.A."/>
            <person name="Miller R.D."/>
            <person name="Nicholls R.D."/>
            <person name="Oda M."/>
            <person name="Papenfuss A.T."/>
            <person name="Parra Z.E."/>
            <person name="Pollock D.D."/>
            <person name="Ray D.A."/>
            <person name="Schein J.E."/>
            <person name="Speed T.P."/>
            <person name="Thompson K."/>
            <person name="VandeBerg J.L."/>
            <person name="Wade C.M."/>
            <person name="Walker J.A."/>
            <person name="Waters P.D."/>
            <person name="Webber C."/>
            <person name="Weidman J.R."/>
            <person name="Xie X."/>
            <person name="Zody M.C."/>
            <person name="Baldwin J."/>
            <person name="Abdouelleil A."/>
            <person name="Abdulkadir J."/>
            <person name="Abebe A."/>
            <person name="Abera B."/>
            <person name="Abreu J."/>
            <person name="Acer S.C."/>
            <person name="Aftuck L."/>
            <person name="Alexander A."/>
            <person name="An P."/>
            <person name="Anderson E."/>
            <person name="Anderson S."/>
            <person name="Arachi H."/>
            <person name="Azer M."/>
            <person name="Bachantsang P."/>
            <person name="Barry A."/>
            <person name="Bayul T."/>
            <person name="Berlin A."/>
            <person name="Bessette D."/>
            <person name="Bloom T."/>
            <person name="Bloom T."/>
            <person name="Boguslavskiy L."/>
            <person name="Bonnet C."/>
            <person name="Boukhgalter B."/>
            <person name="Bourzgui I."/>
            <person name="Brown A."/>
            <person name="Cahill P."/>
            <person name="Channer S."/>
            <person name="Cheshatsang Y."/>
            <person name="Chuda L."/>
            <person name="Citroen M."/>
            <person name="Collymore A."/>
            <person name="Cooke P."/>
            <person name="Costello M."/>
            <person name="D'Aco K."/>
            <person name="Daza R."/>
            <person name="De Haan G."/>
            <person name="DeGray S."/>
            <person name="DeMaso C."/>
            <person name="Dhargay N."/>
            <person name="Dooley K."/>
            <person name="Dooley E."/>
            <person name="Doricent M."/>
            <person name="Dorje P."/>
            <person name="Dorjee K."/>
            <person name="Dupes A."/>
            <person name="Elong R."/>
            <person name="Falk J."/>
            <person name="Farina A."/>
            <person name="Faro S."/>
            <person name="Ferguson D."/>
            <person name="Fisher S."/>
            <person name="Foley C.D."/>
            <person name="Franke A."/>
            <person name="Friedrich D."/>
            <person name="Gadbois L."/>
            <person name="Gearin G."/>
            <person name="Gearin C.R."/>
            <person name="Giannoukos G."/>
            <person name="Goode T."/>
            <person name="Graham J."/>
            <person name="Grandbois E."/>
            <person name="Grewal S."/>
            <person name="Gyaltsen K."/>
            <person name="Hafez N."/>
            <person name="Hagos B."/>
            <person name="Hall J."/>
            <person name="Henson C."/>
            <person name="Hollinger A."/>
            <person name="Honan T."/>
            <person name="Huard M.D."/>
            <person name="Hughes L."/>
            <person name="Hurhula B."/>
            <person name="Husby M.E."/>
            <person name="Kamat A."/>
            <person name="Kanga B."/>
            <person name="Kashin S."/>
            <person name="Khazanovich D."/>
            <person name="Kisner P."/>
            <person name="Lance K."/>
            <person name="Lara M."/>
            <person name="Lee W."/>
            <person name="Lennon N."/>
            <person name="Letendre F."/>
            <person name="LeVine R."/>
            <person name="Lipovsky A."/>
            <person name="Liu X."/>
            <person name="Liu J."/>
            <person name="Liu S."/>
            <person name="Lokyitsang T."/>
            <person name="Lokyitsang Y."/>
            <person name="Lubonja R."/>
            <person name="Lui A."/>
            <person name="MacDonald P."/>
            <person name="Magnisalis V."/>
            <person name="Maru K."/>
            <person name="Matthews C."/>
            <person name="McCusker W."/>
            <person name="McDonough S."/>
            <person name="Mehta T."/>
            <person name="Meldrim J."/>
            <person name="Meneus L."/>
            <person name="Mihai O."/>
            <person name="Mihalev A."/>
            <person name="Mihova T."/>
            <person name="Mittelman R."/>
            <person name="Mlenga V."/>
            <person name="Montmayeur A."/>
            <person name="Mulrain L."/>
            <person name="Navidi A."/>
            <person name="Naylor J."/>
            <person name="Negash T."/>
            <person name="Nguyen T."/>
            <person name="Nguyen N."/>
            <person name="Nicol R."/>
            <person name="Norbu C."/>
            <person name="Norbu N."/>
            <person name="Novod N."/>
            <person name="O'Neill B."/>
            <person name="Osman S."/>
            <person name="Markiewicz E."/>
            <person name="Oyono O.L."/>
            <person name="Patti C."/>
            <person name="Phunkhang P."/>
            <person name="Pierre F."/>
            <person name="Priest M."/>
            <person name="Raghuraman S."/>
            <person name="Rege F."/>
            <person name="Reyes R."/>
            <person name="Rise C."/>
            <person name="Rogov P."/>
            <person name="Ross K."/>
            <person name="Ryan E."/>
            <person name="Settipalli S."/>
            <person name="Shea T."/>
            <person name="Sherpa N."/>
            <person name="Shi L."/>
            <person name="Shih D."/>
            <person name="Sparrow T."/>
            <person name="Spaulding J."/>
            <person name="Stalker J."/>
            <person name="Stange-Thomann N."/>
            <person name="Stavropoulos S."/>
            <person name="Stone C."/>
            <person name="Strader C."/>
            <person name="Tesfaye S."/>
            <person name="Thomson T."/>
            <person name="Thoulutsang Y."/>
            <person name="Thoulutsang D."/>
            <person name="Topham K."/>
            <person name="Topping I."/>
            <person name="Tsamla T."/>
            <person name="Vassiliev H."/>
            <person name="Vo A."/>
            <person name="Wangchuk T."/>
            <person name="Wangdi T."/>
            <person name="Weiand M."/>
            <person name="Wilkinson J."/>
            <person name="Wilson A."/>
            <person name="Yadav S."/>
            <person name="Young G."/>
            <person name="Yu Q."/>
            <person name="Zembek L."/>
            <person name="Zhong D."/>
            <person name="Zimmer A."/>
            <person name="Zwirko Z."/>
            <person name="Jaffe D.B."/>
            <person name="Alvarez P."/>
            <person name="Brockman W."/>
            <person name="Butler J."/>
            <person name="Chin C."/>
            <person name="Gnerre S."/>
            <person name="MacCallum I."/>
            <person name="Graves J.A."/>
            <person name="Ponting C.P."/>
            <person name="Breen M."/>
            <person name="Samollow P.B."/>
            <person name="Lander E.S."/>
            <person name="Lindblad-Toh K."/>
        </authorList>
    </citation>
    <scope>NUCLEOTIDE SEQUENCE [LARGE SCALE GENOMIC DNA]</scope>
</reference>
<protein>
    <recommendedName>
        <fullName evidence="5">Lipocalin/cytosolic fatty-acid binding domain-containing protein</fullName>
    </recommendedName>
</protein>
<dbReference type="InParanoid" id="F7G3K6"/>
<dbReference type="OMA" id="SWTQEFF"/>
<dbReference type="PANTHER" id="PTHR11430:SF79">
    <property type="entry name" value="EPIDIDYMAL-SPECIFIC LIPOCALIN-10"/>
    <property type="match status" value="1"/>
</dbReference>
<dbReference type="STRING" id="13616.ENSMODP00000038607"/>
<evidence type="ECO:0000313" key="7">
    <source>
        <dbReference type="Proteomes" id="UP000002280"/>
    </source>
</evidence>
<evidence type="ECO:0000256" key="3">
    <source>
        <dbReference type="RuleBase" id="RU003695"/>
    </source>
</evidence>
<reference evidence="6" key="2">
    <citation type="submission" date="2025-08" db="UniProtKB">
        <authorList>
            <consortium name="Ensembl"/>
        </authorList>
    </citation>
    <scope>IDENTIFICATION</scope>
</reference>
<dbReference type="SUPFAM" id="SSF50814">
    <property type="entry name" value="Lipocalins"/>
    <property type="match status" value="1"/>
</dbReference>
<dbReference type="GO" id="GO:0036094">
    <property type="term" value="F:small molecule binding"/>
    <property type="evidence" value="ECO:0007669"/>
    <property type="project" value="InterPro"/>
</dbReference>
<name>F7G3K6_MONDO</name>
<evidence type="ECO:0000256" key="4">
    <source>
        <dbReference type="SAM" id="SignalP"/>
    </source>
</evidence>
<dbReference type="InterPro" id="IPR012674">
    <property type="entry name" value="Calycin"/>
</dbReference>
<evidence type="ECO:0000256" key="1">
    <source>
        <dbReference type="ARBA" id="ARBA00006889"/>
    </source>
</evidence>
<dbReference type="PANTHER" id="PTHR11430">
    <property type="entry name" value="LIPOCALIN"/>
    <property type="match status" value="1"/>
</dbReference>
<proteinExistence type="inferred from homology"/>
<evidence type="ECO:0000313" key="6">
    <source>
        <dbReference type="Ensembl" id="ENSMODP00000038607.2"/>
    </source>
</evidence>
<dbReference type="AlphaFoldDB" id="F7G3K6"/>
<evidence type="ECO:0000259" key="5">
    <source>
        <dbReference type="Pfam" id="PF00061"/>
    </source>
</evidence>
<feature type="chain" id="PRO_5023877052" description="Lipocalin/cytosolic fatty-acid binding domain-containing protein" evidence="4">
    <location>
        <begin position="21"/>
        <end position="202"/>
    </location>
</feature>
<feature type="signal peptide" evidence="4">
    <location>
        <begin position="1"/>
        <end position="20"/>
    </location>
</feature>
<dbReference type="InterPro" id="IPR022272">
    <property type="entry name" value="Lipocalin_CS"/>
</dbReference>
<keyword evidence="2" id="KW-0494">Milk protein</keyword>